<proteinExistence type="predicted"/>
<dbReference type="EMBL" id="BLXT01004163">
    <property type="protein sequence ID" value="GFO10432.1"/>
    <property type="molecule type" value="Genomic_DNA"/>
</dbReference>
<sequence>MCLNRQQQRLHKFQSEIINWLDSRWVCDDVTNQGYNYLLFLKLTDVFDHSAKYRGQKHCPLRPLCVVATVSRSREAAPGLHNANRGHSQTSGHLSSLLSRTYSQPGSLDKTGGQF</sequence>
<comment type="caution">
    <text evidence="2">The sequence shown here is derived from an EMBL/GenBank/DDBJ whole genome shotgun (WGS) entry which is preliminary data.</text>
</comment>
<reference evidence="2 3" key="1">
    <citation type="journal article" date="2021" name="Elife">
        <title>Chloroplast acquisition without the gene transfer in kleptoplastic sea slugs, Plakobranchus ocellatus.</title>
        <authorList>
            <person name="Maeda T."/>
            <person name="Takahashi S."/>
            <person name="Yoshida T."/>
            <person name="Shimamura S."/>
            <person name="Takaki Y."/>
            <person name="Nagai Y."/>
            <person name="Toyoda A."/>
            <person name="Suzuki Y."/>
            <person name="Arimoto A."/>
            <person name="Ishii H."/>
            <person name="Satoh N."/>
            <person name="Nishiyama T."/>
            <person name="Hasebe M."/>
            <person name="Maruyama T."/>
            <person name="Minagawa J."/>
            <person name="Obokata J."/>
            <person name="Shigenobu S."/>
        </authorList>
    </citation>
    <scope>NUCLEOTIDE SEQUENCE [LARGE SCALE GENOMIC DNA]</scope>
</reference>
<organism evidence="2 3">
    <name type="scientific">Plakobranchus ocellatus</name>
    <dbReference type="NCBI Taxonomy" id="259542"/>
    <lineage>
        <taxon>Eukaryota</taxon>
        <taxon>Metazoa</taxon>
        <taxon>Spiralia</taxon>
        <taxon>Lophotrochozoa</taxon>
        <taxon>Mollusca</taxon>
        <taxon>Gastropoda</taxon>
        <taxon>Heterobranchia</taxon>
        <taxon>Euthyneura</taxon>
        <taxon>Panpulmonata</taxon>
        <taxon>Sacoglossa</taxon>
        <taxon>Placobranchoidea</taxon>
        <taxon>Plakobranchidae</taxon>
        <taxon>Plakobranchus</taxon>
    </lineage>
</organism>
<name>A0AAV4ASZ7_9GAST</name>
<evidence type="ECO:0000313" key="2">
    <source>
        <dbReference type="EMBL" id="GFO10432.1"/>
    </source>
</evidence>
<keyword evidence="3" id="KW-1185">Reference proteome</keyword>
<evidence type="ECO:0000313" key="3">
    <source>
        <dbReference type="Proteomes" id="UP000735302"/>
    </source>
</evidence>
<evidence type="ECO:0000256" key="1">
    <source>
        <dbReference type="SAM" id="MobiDB-lite"/>
    </source>
</evidence>
<accession>A0AAV4ASZ7</accession>
<feature type="compositionally biased region" description="Polar residues" evidence="1">
    <location>
        <begin position="85"/>
        <end position="106"/>
    </location>
</feature>
<gene>
    <name evidence="2" type="ORF">PoB_003693700</name>
</gene>
<dbReference type="Proteomes" id="UP000735302">
    <property type="component" value="Unassembled WGS sequence"/>
</dbReference>
<feature type="region of interest" description="Disordered" evidence="1">
    <location>
        <begin position="77"/>
        <end position="115"/>
    </location>
</feature>
<dbReference type="AlphaFoldDB" id="A0AAV4ASZ7"/>
<protein>
    <submittedName>
        <fullName evidence="2">Uncharacterized protein</fullName>
    </submittedName>
</protein>